<dbReference type="InterPro" id="IPR004358">
    <property type="entry name" value="Sig_transdc_His_kin-like_C"/>
</dbReference>
<evidence type="ECO:0000256" key="6">
    <source>
        <dbReference type="ARBA" id="ARBA00022679"/>
    </source>
</evidence>
<accession>A0ABW4JET7</accession>
<evidence type="ECO:0000256" key="8">
    <source>
        <dbReference type="ARBA" id="ARBA00022741"/>
    </source>
</evidence>
<evidence type="ECO:0000256" key="12">
    <source>
        <dbReference type="ARBA" id="ARBA00023012"/>
    </source>
</evidence>
<dbReference type="PROSITE" id="PS50885">
    <property type="entry name" value="HAMP"/>
    <property type="match status" value="1"/>
</dbReference>
<organism evidence="17 18">
    <name type="scientific">Alicyclobacillus fodiniaquatilis</name>
    <dbReference type="NCBI Taxonomy" id="1661150"/>
    <lineage>
        <taxon>Bacteria</taxon>
        <taxon>Bacillati</taxon>
        <taxon>Bacillota</taxon>
        <taxon>Bacilli</taxon>
        <taxon>Bacillales</taxon>
        <taxon>Alicyclobacillaceae</taxon>
        <taxon>Alicyclobacillus</taxon>
    </lineage>
</organism>
<evidence type="ECO:0000313" key="17">
    <source>
        <dbReference type="EMBL" id="MFD1674518.1"/>
    </source>
</evidence>
<keyword evidence="5" id="KW-0597">Phosphoprotein</keyword>
<keyword evidence="18" id="KW-1185">Reference proteome</keyword>
<keyword evidence="10" id="KW-0067">ATP-binding</keyword>
<dbReference type="Pfam" id="PF02518">
    <property type="entry name" value="HATPase_c"/>
    <property type="match status" value="1"/>
</dbReference>
<feature type="transmembrane region" description="Helical" evidence="14">
    <location>
        <begin position="129"/>
        <end position="147"/>
    </location>
</feature>
<dbReference type="Gene3D" id="3.30.565.10">
    <property type="entry name" value="Histidine kinase-like ATPase, C-terminal domain"/>
    <property type="match status" value="1"/>
</dbReference>
<dbReference type="PROSITE" id="PS50109">
    <property type="entry name" value="HIS_KIN"/>
    <property type="match status" value="1"/>
</dbReference>
<dbReference type="Proteomes" id="UP001597079">
    <property type="component" value="Unassembled WGS sequence"/>
</dbReference>
<evidence type="ECO:0000256" key="5">
    <source>
        <dbReference type="ARBA" id="ARBA00022553"/>
    </source>
</evidence>
<evidence type="ECO:0000256" key="7">
    <source>
        <dbReference type="ARBA" id="ARBA00022692"/>
    </source>
</evidence>
<evidence type="ECO:0000256" key="13">
    <source>
        <dbReference type="ARBA" id="ARBA00023136"/>
    </source>
</evidence>
<dbReference type="EMBL" id="JBHUCX010000020">
    <property type="protein sequence ID" value="MFD1674518.1"/>
    <property type="molecule type" value="Genomic_DNA"/>
</dbReference>
<dbReference type="CDD" id="cd00082">
    <property type="entry name" value="HisKA"/>
    <property type="match status" value="1"/>
</dbReference>
<dbReference type="InterPro" id="IPR003661">
    <property type="entry name" value="HisK_dim/P_dom"/>
</dbReference>
<comment type="catalytic activity">
    <reaction evidence="1">
        <text>ATP + protein L-histidine = ADP + protein N-phospho-L-histidine.</text>
        <dbReference type="EC" id="2.7.13.3"/>
    </reaction>
</comment>
<evidence type="ECO:0000256" key="9">
    <source>
        <dbReference type="ARBA" id="ARBA00022777"/>
    </source>
</evidence>
<proteinExistence type="predicted"/>
<keyword evidence="13 14" id="KW-0472">Membrane</keyword>
<dbReference type="Gene3D" id="6.10.340.10">
    <property type="match status" value="1"/>
</dbReference>
<feature type="domain" description="Histidine kinase" evidence="15">
    <location>
        <begin position="218"/>
        <end position="435"/>
    </location>
</feature>
<dbReference type="Pfam" id="PF00672">
    <property type="entry name" value="HAMP"/>
    <property type="match status" value="1"/>
</dbReference>
<keyword evidence="8" id="KW-0547">Nucleotide-binding</keyword>
<keyword evidence="11 14" id="KW-1133">Transmembrane helix</keyword>
<dbReference type="InterPro" id="IPR050398">
    <property type="entry name" value="HssS/ArlS-like"/>
</dbReference>
<dbReference type="CDD" id="cd00075">
    <property type="entry name" value="HATPase"/>
    <property type="match status" value="1"/>
</dbReference>
<dbReference type="EC" id="2.7.13.3" evidence="3"/>
<dbReference type="PANTHER" id="PTHR45528">
    <property type="entry name" value="SENSOR HISTIDINE KINASE CPXA"/>
    <property type="match status" value="1"/>
</dbReference>
<evidence type="ECO:0000256" key="3">
    <source>
        <dbReference type="ARBA" id="ARBA00012438"/>
    </source>
</evidence>
<keyword evidence="4" id="KW-1003">Cell membrane</keyword>
<evidence type="ECO:0000256" key="1">
    <source>
        <dbReference type="ARBA" id="ARBA00000085"/>
    </source>
</evidence>
<evidence type="ECO:0000256" key="10">
    <source>
        <dbReference type="ARBA" id="ARBA00022840"/>
    </source>
</evidence>
<keyword evidence="6" id="KW-0808">Transferase</keyword>
<evidence type="ECO:0000256" key="4">
    <source>
        <dbReference type="ARBA" id="ARBA00022475"/>
    </source>
</evidence>
<dbReference type="GO" id="GO:0016301">
    <property type="term" value="F:kinase activity"/>
    <property type="evidence" value="ECO:0007669"/>
    <property type="project" value="UniProtKB-KW"/>
</dbReference>
<dbReference type="InterPro" id="IPR036890">
    <property type="entry name" value="HATPase_C_sf"/>
</dbReference>
<evidence type="ECO:0000256" key="11">
    <source>
        <dbReference type="ARBA" id="ARBA00022989"/>
    </source>
</evidence>
<evidence type="ECO:0000259" key="15">
    <source>
        <dbReference type="PROSITE" id="PS50109"/>
    </source>
</evidence>
<dbReference type="SMART" id="SM00388">
    <property type="entry name" value="HisKA"/>
    <property type="match status" value="1"/>
</dbReference>
<dbReference type="PRINTS" id="PR00344">
    <property type="entry name" value="BCTRLSENSOR"/>
</dbReference>
<comment type="subcellular location">
    <subcellularLocation>
        <location evidence="2">Cell membrane</location>
        <topology evidence="2">Multi-pass membrane protein</topology>
    </subcellularLocation>
</comment>
<dbReference type="InterPro" id="IPR036097">
    <property type="entry name" value="HisK_dim/P_sf"/>
</dbReference>
<evidence type="ECO:0000256" key="2">
    <source>
        <dbReference type="ARBA" id="ARBA00004651"/>
    </source>
</evidence>
<keyword evidence="12" id="KW-0902">Two-component regulatory system</keyword>
<reference evidence="18" key="1">
    <citation type="journal article" date="2019" name="Int. J. Syst. Evol. Microbiol.">
        <title>The Global Catalogue of Microorganisms (GCM) 10K type strain sequencing project: providing services to taxonomists for standard genome sequencing and annotation.</title>
        <authorList>
            <consortium name="The Broad Institute Genomics Platform"/>
            <consortium name="The Broad Institute Genome Sequencing Center for Infectious Disease"/>
            <person name="Wu L."/>
            <person name="Ma J."/>
        </authorList>
    </citation>
    <scope>NUCLEOTIDE SEQUENCE [LARGE SCALE GENOMIC DNA]</scope>
    <source>
        <strain evidence="18">CGMCC 1.12286</strain>
    </source>
</reference>
<protein>
    <recommendedName>
        <fullName evidence="3">histidine kinase</fullName>
        <ecNumber evidence="3">2.7.13.3</ecNumber>
    </recommendedName>
</protein>
<evidence type="ECO:0000313" key="18">
    <source>
        <dbReference type="Proteomes" id="UP001597079"/>
    </source>
</evidence>
<dbReference type="CDD" id="cd06225">
    <property type="entry name" value="HAMP"/>
    <property type="match status" value="1"/>
</dbReference>
<dbReference type="Gene3D" id="1.10.287.130">
    <property type="match status" value="1"/>
</dbReference>
<feature type="domain" description="HAMP" evidence="16">
    <location>
        <begin position="151"/>
        <end position="203"/>
    </location>
</feature>
<evidence type="ECO:0000259" key="16">
    <source>
        <dbReference type="PROSITE" id="PS50885"/>
    </source>
</evidence>
<dbReference type="InterPro" id="IPR003594">
    <property type="entry name" value="HATPase_dom"/>
</dbReference>
<sequence length="435" mass="48535">MRIRKFMVIGVLFIVIFPWFVYFFVHMLDTHLFRSMAPTQSQQQTAMTQMTHLMIQHEQKWTDPSWQHQLQTELAAKGINAVILSPSNQVIFGDNHHHGWMPSQQMLVVQNGQIAGTIQWYAAGHGDTIAAIAAVVALVLGITLVGFQIRRNVIRPLEAMSRAARQIAEGDLDFALPVSRVTEITQVRTAFQVMVKGLRAAFDQQAKLEEERRFFIGAIAHDLRTPLFSLRGYLDGLAQGIAATPAKIAKYVAVCKEKANHLDRLVSDLFAFTKLEYMEQTVHRDRLHMAKVVKRVAESLQPLADAKDIQLHLTVPDKDFLVTGDAHLLERALTNLLDNALRHTPQGGDIFVQLRQDPDKTMLTVRDTGPGFSDEELAHVFEPMYRGDASRNLATGGAGLGLTIAKRIFKSHQGELLAANHADGGAVLTCWIANE</sequence>
<name>A0ABW4JET7_9BACL</name>
<dbReference type="SUPFAM" id="SSF47384">
    <property type="entry name" value="Homodimeric domain of signal transducing histidine kinase"/>
    <property type="match status" value="1"/>
</dbReference>
<dbReference type="RefSeq" id="WP_377942384.1">
    <property type="nucleotide sequence ID" value="NZ_JBHUCX010000020.1"/>
</dbReference>
<keyword evidence="9 17" id="KW-0418">Kinase</keyword>
<dbReference type="SUPFAM" id="SSF55874">
    <property type="entry name" value="ATPase domain of HSP90 chaperone/DNA topoisomerase II/histidine kinase"/>
    <property type="match status" value="1"/>
</dbReference>
<dbReference type="SMART" id="SM00387">
    <property type="entry name" value="HATPase_c"/>
    <property type="match status" value="1"/>
</dbReference>
<dbReference type="PANTHER" id="PTHR45528:SF1">
    <property type="entry name" value="SENSOR HISTIDINE KINASE CPXA"/>
    <property type="match status" value="1"/>
</dbReference>
<dbReference type="Pfam" id="PF00512">
    <property type="entry name" value="HisKA"/>
    <property type="match status" value="1"/>
</dbReference>
<dbReference type="InterPro" id="IPR005467">
    <property type="entry name" value="His_kinase_dom"/>
</dbReference>
<gene>
    <name evidence="17" type="ORF">ACFSB2_07335</name>
</gene>
<comment type="caution">
    <text evidence="17">The sequence shown here is derived from an EMBL/GenBank/DDBJ whole genome shotgun (WGS) entry which is preliminary data.</text>
</comment>
<dbReference type="SUPFAM" id="SSF158472">
    <property type="entry name" value="HAMP domain-like"/>
    <property type="match status" value="1"/>
</dbReference>
<evidence type="ECO:0000256" key="14">
    <source>
        <dbReference type="SAM" id="Phobius"/>
    </source>
</evidence>
<dbReference type="InterPro" id="IPR003660">
    <property type="entry name" value="HAMP_dom"/>
</dbReference>
<feature type="transmembrane region" description="Helical" evidence="14">
    <location>
        <begin position="7"/>
        <end position="25"/>
    </location>
</feature>
<keyword evidence="7 14" id="KW-0812">Transmembrane</keyword>
<dbReference type="SMART" id="SM00304">
    <property type="entry name" value="HAMP"/>
    <property type="match status" value="1"/>
</dbReference>